<proteinExistence type="predicted"/>
<dbReference type="EMBL" id="CP002600">
    <property type="protein sequence ID" value="AEA63485.1"/>
    <property type="molecule type" value="Genomic_DNA"/>
</dbReference>
<dbReference type="Proteomes" id="UP000008316">
    <property type="component" value="Chromosome 2"/>
</dbReference>
<evidence type="ECO:0000313" key="3">
    <source>
        <dbReference type="Proteomes" id="UP000008316"/>
    </source>
</evidence>
<protein>
    <recommendedName>
        <fullName evidence="4">DUF2946 domain-containing protein</fullName>
    </recommendedName>
</protein>
<dbReference type="InterPro" id="IPR021333">
    <property type="entry name" value="DUF2946"/>
</dbReference>
<accession>F2LKN0</accession>
<dbReference type="HOGENOM" id="CLU_123889_0_0_4"/>
<dbReference type="KEGG" id="bgd:bgla_2g10320"/>
<evidence type="ECO:0000313" key="2">
    <source>
        <dbReference type="EMBL" id="AEA63485.1"/>
    </source>
</evidence>
<evidence type="ECO:0008006" key="4">
    <source>
        <dbReference type="Google" id="ProtNLM"/>
    </source>
</evidence>
<dbReference type="Pfam" id="PF11162">
    <property type="entry name" value="DUF2946"/>
    <property type="match status" value="1"/>
</dbReference>
<keyword evidence="3" id="KW-1185">Reference proteome</keyword>
<organism evidence="2 3">
    <name type="scientific">Burkholderia gladioli (strain BSR3)</name>
    <dbReference type="NCBI Taxonomy" id="999541"/>
    <lineage>
        <taxon>Bacteria</taxon>
        <taxon>Pseudomonadati</taxon>
        <taxon>Pseudomonadota</taxon>
        <taxon>Betaproteobacteria</taxon>
        <taxon>Burkholderiales</taxon>
        <taxon>Burkholderiaceae</taxon>
        <taxon>Burkholderia</taxon>
    </lineage>
</organism>
<feature type="region of interest" description="Disordered" evidence="1">
    <location>
        <begin position="106"/>
        <end position="127"/>
    </location>
</feature>
<reference evidence="2 3" key="1">
    <citation type="journal article" date="2011" name="J. Bacteriol.">
        <title>Complete genome sequence of Burkholderia gladioli BSR3.</title>
        <authorList>
            <person name="Seo Y.S."/>
            <person name="Lim J."/>
            <person name="Choi B.S."/>
            <person name="Kim H."/>
            <person name="Goo E."/>
            <person name="Lee B."/>
            <person name="Lim J.S."/>
            <person name="Choi I.Y."/>
            <person name="Moon J.S."/>
            <person name="Kim J."/>
            <person name="Hwang I."/>
        </authorList>
    </citation>
    <scope>NUCLEOTIDE SEQUENCE [LARGE SCALE GENOMIC DNA]</scope>
    <source>
        <strain evidence="2 3">BSR3</strain>
    </source>
</reference>
<dbReference type="STRING" id="999541.bgla_2g10320"/>
<gene>
    <name evidence="2" type="ordered locus">bgla_2g10320</name>
</gene>
<name>F2LKN0_BURGS</name>
<evidence type="ECO:0000256" key="1">
    <source>
        <dbReference type="SAM" id="MobiDB-lite"/>
    </source>
</evidence>
<dbReference type="AlphaFoldDB" id="F2LKN0"/>
<feature type="compositionally biased region" description="Low complexity" evidence="1">
    <location>
        <begin position="113"/>
        <end position="127"/>
    </location>
</feature>
<sequence>MVYHRAMLSPISSRRRLTAWLGLLAIWLLVLMPLASQLAEAAAAHRPDAPICAAAQHVDRHELPRDALSACGYCDLLASHAYAPAAAAPADALLHPLVRRVPLLAPAPPPRSFPSLAAPARAPPSLA</sequence>